<evidence type="ECO:0000313" key="3">
    <source>
        <dbReference type="Proteomes" id="UP000231553"/>
    </source>
</evidence>
<name>A0A2M8IZS7_9RHOB</name>
<keyword evidence="1" id="KW-0472">Membrane</keyword>
<evidence type="ECO:0000313" key="2">
    <source>
        <dbReference type="EMBL" id="PJE36004.1"/>
    </source>
</evidence>
<keyword evidence="1" id="KW-0812">Transmembrane</keyword>
<feature type="transmembrane region" description="Helical" evidence="1">
    <location>
        <begin position="20"/>
        <end position="38"/>
    </location>
</feature>
<gene>
    <name evidence="2" type="ORF">CVM52_14205</name>
</gene>
<comment type="caution">
    <text evidence="2">The sequence shown here is derived from an EMBL/GenBank/DDBJ whole genome shotgun (WGS) entry which is preliminary data.</text>
</comment>
<keyword evidence="1" id="KW-1133">Transmembrane helix</keyword>
<sequence>MRNMMKRFIRGESGAVSVDWVVLTAAVVGLAGVAFLSIQTASGGVGTGVGDGLTNMEVSD</sequence>
<accession>A0A2M8IZS7</accession>
<evidence type="ECO:0008006" key="4">
    <source>
        <dbReference type="Google" id="ProtNLM"/>
    </source>
</evidence>
<reference evidence="2 3" key="1">
    <citation type="journal article" date="2018" name="Int. J. Syst. Evol. Microbiol.">
        <title>Pseudooceanicola lipolyticus sp. nov., a marine alphaproteobacterium, reclassification of Oceanicola flagellatus as Pseudooceanicola flagellatus comb. nov. and emended description of the genus Pseudooceanicola.</title>
        <authorList>
            <person name="Huang M.-M."/>
            <person name="Guo L.-L."/>
            <person name="Wu Y.-H."/>
            <person name="Lai Q.-L."/>
            <person name="Shao Z.-Z."/>
            <person name="Wang C.-S."/>
            <person name="Wu M."/>
            <person name="Xu X.-W."/>
        </authorList>
    </citation>
    <scope>NUCLEOTIDE SEQUENCE [LARGE SCALE GENOMIC DNA]</scope>
    <source>
        <strain evidence="2 3">157</strain>
    </source>
</reference>
<protein>
    <recommendedName>
        <fullName evidence="4">Pilus assembly protein</fullName>
    </recommendedName>
</protein>
<dbReference type="Proteomes" id="UP000231553">
    <property type="component" value="Unassembled WGS sequence"/>
</dbReference>
<dbReference type="AlphaFoldDB" id="A0A2M8IZS7"/>
<keyword evidence="3" id="KW-1185">Reference proteome</keyword>
<proteinExistence type="predicted"/>
<evidence type="ECO:0000256" key="1">
    <source>
        <dbReference type="SAM" id="Phobius"/>
    </source>
</evidence>
<organism evidence="2 3">
    <name type="scientific">Pseudooceanicola lipolyticus</name>
    <dbReference type="NCBI Taxonomy" id="2029104"/>
    <lineage>
        <taxon>Bacteria</taxon>
        <taxon>Pseudomonadati</taxon>
        <taxon>Pseudomonadota</taxon>
        <taxon>Alphaproteobacteria</taxon>
        <taxon>Rhodobacterales</taxon>
        <taxon>Paracoccaceae</taxon>
        <taxon>Pseudooceanicola</taxon>
    </lineage>
</organism>
<dbReference type="EMBL" id="PGTB01000061">
    <property type="protein sequence ID" value="PJE36004.1"/>
    <property type="molecule type" value="Genomic_DNA"/>
</dbReference>